<dbReference type="Gene3D" id="3.90.550.10">
    <property type="entry name" value="Spore Coat Polysaccharide Biosynthesis Protein SpsA, Chain A"/>
    <property type="match status" value="1"/>
</dbReference>
<evidence type="ECO:0000313" key="10">
    <source>
        <dbReference type="EMBL" id="GGB99329.1"/>
    </source>
</evidence>
<comment type="subunit">
    <text evidence="8">Monomer.</text>
</comment>
<comment type="function">
    <text evidence="8">Transfers a GMP moiety from GTP to Mo-molybdopterin (Mo-MPT) cofactor (Moco or molybdenum cofactor) to form Mo-molybdopterin guanine dinucleotide (Mo-MGD) cofactor.</text>
</comment>
<dbReference type="SUPFAM" id="SSF53448">
    <property type="entry name" value="Nucleotide-diphospho-sugar transferases"/>
    <property type="match status" value="1"/>
</dbReference>
<proteinExistence type="inferred from homology"/>
<feature type="binding site" evidence="8">
    <location>
        <position position="30"/>
    </location>
    <ligand>
        <name>GTP</name>
        <dbReference type="ChEBI" id="CHEBI:37565"/>
    </ligand>
</feature>
<dbReference type="PANTHER" id="PTHR19136:SF81">
    <property type="entry name" value="MOLYBDENUM COFACTOR GUANYLYLTRANSFERASE"/>
    <property type="match status" value="1"/>
</dbReference>
<dbReference type="GO" id="GO:0016779">
    <property type="term" value="F:nucleotidyltransferase activity"/>
    <property type="evidence" value="ECO:0007669"/>
    <property type="project" value="UniProtKB-KW"/>
</dbReference>
<keyword evidence="3 8" id="KW-0479">Metal-binding</keyword>
<keyword evidence="4 8" id="KW-0547">Nucleotide-binding</keyword>
<dbReference type="Proteomes" id="UP000629025">
    <property type="component" value="Unassembled WGS sequence"/>
</dbReference>
<evidence type="ECO:0000259" key="9">
    <source>
        <dbReference type="Pfam" id="PF12804"/>
    </source>
</evidence>
<feature type="binding site" evidence="8">
    <location>
        <position position="76"/>
    </location>
    <ligand>
        <name>GTP</name>
        <dbReference type="ChEBI" id="CHEBI:37565"/>
    </ligand>
</feature>
<dbReference type="EC" id="2.7.7.77" evidence="8"/>
<evidence type="ECO:0000256" key="8">
    <source>
        <dbReference type="HAMAP-Rule" id="MF_00316"/>
    </source>
</evidence>
<dbReference type="PANTHER" id="PTHR19136">
    <property type="entry name" value="MOLYBDENUM COFACTOR GUANYLYLTRANSFERASE"/>
    <property type="match status" value="1"/>
</dbReference>
<comment type="similarity">
    <text evidence="8">Belongs to the MobA family.</text>
</comment>
<dbReference type="RefSeq" id="WP_188749160.1">
    <property type="nucleotide sequence ID" value="NZ_BMIJ01000005.1"/>
</dbReference>
<gene>
    <name evidence="8 10" type="primary">mobA</name>
    <name evidence="10" type="ORF">GCM10011352_26880</name>
</gene>
<comment type="subcellular location">
    <subcellularLocation>
        <location evidence="8">Cytoplasm</location>
    </subcellularLocation>
</comment>
<evidence type="ECO:0000256" key="6">
    <source>
        <dbReference type="ARBA" id="ARBA00023134"/>
    </source>
</evidence>
<dbReference type="HAMAP" id="MF_00316">
    <property type="entry name" value="MobA"/>
    <property type="match status" value="1"/>
</dbReference>
<feature type="binding site" evidence="8">
    <location>
        <position position="108"/>
    </location>
    <ligand>
        <name>GTP</name>
        <dbReference type="ChEBI" id="CHEBI:37565"/>
    </ligand>
</feature>
<reference evidence="11" key="1">
    <citation type="journal article" date="2019" name="Int. J. Syst. Evol. Microbiol.">
        <title>The Global Catalogue of Microorganisms (GCM) 10K type strain sequencing project: providing services to taxonomists for standard genome sequencing and annotation.</title>
        <authorList>
            <consortium name="The Broad Institute Genomics Platform"/>
            <consortium name="The Broad Institute Genome Sequencing Center for Infectious Disease"/>
            <person name="Wu L."/>
            <person name="Ma J."/>
        </authorList>
    </citation>
    <scope>NUCLEOTIDE SEQUENCE [LARGE SCALE GENOMIC DNA]</scope>
    <source>
        <strain evidence="11">CGMCC 1.15341</strain>
    </source>
</reference>
<dbReference type="NCBIfam" id="TIGR02665">
    <property type="entry name" value="molyb_mobA"/>
    <property type="match status" value="1"/>
</dbReference>
<comment type="cofactor">
    <cofactor evidence="8">
        <name>Mg(2+)</name>
        <dbReference type="ChEBI" id="CHEBI:18420"/>
    </cofactor>
</comment>
<evidence type="ECO:0000256" key="4">
    <source>
        <dbReference type="ARBA" id="ARBA00022741"/>
    </source>
</evidence>
<name>A0ABQ1KL60_9GAMM</name>
<organism evidence="10 11">
    <name type="scientific">Marinobacterium zhoushanense</name>
    <dbReference type="NCBI Taxonomy" id="1679163"/>
    <lineage>
        <taxon>Bacteria</taxon>
        <taxon>Pseudomonadati</taxon>
        <taxon>Pseudomonadota</taxon>
        <taxon>Gammaproteobacteria</taxon>
        <taxon>Oceanospirillales</taxon>
        <taxon>Oceanospirillaceae</taxon>
        <taxon>Marinobacterium</taxon>
    </lineage>
</organism>
<evidence type="ECO:0000256" key="5">
    <source>
        <dbReference type="ARBA" id="ARBA00022842"/>
    </source>
</evidence>
<evidence type="ECO:0000256" key="1">
    <source>
        <dbReference type="ARBA" id="ARBA00022490"/>
    </source>
</evidence>
<keyword evidence="1 8" id="KW-0963">Cytoplasm</keyword>
<keyword evidence="7 8" id="KW-0501">Molybdenum cofactor biosynthesis</keyword>
<dbReference type="EMBL" id="BMIJ01000005">
    <property type="protein sequence ID" value="GGB99329.1"/>
    <property type="molecule type" value="Genomic_DNA"/>
</dbReference>
<feature type="domain" description="MobA-like NTP transferase" evidence="9">
    <location>
        <begin position="14"/>
        <end position="173"/>
    </location>
</feature>
<comment type="caution">
    <text evidence="10">The sequence shown here is derived from an EMBL/GenBank/DDBJ whole genome shotgun (WGS) entry which is preliminary data.</text>
</comment>
<dbReference type="InterPro" id="IPR029044">
    <property type="entry name" value="Nucleotide-diphossugar_trans"/>
</dbReference>
<keyword evidence="2 8" id="KW-0808">Transferase</keyword>
<keyword evidence="10" id="KW-0548">Nucleotidyltransferase</keyword>
<keyword evidence="6 8" id="KW-0342">GTP-binding</keyword>
<accession>A0ABQ1KL60</accession>
<evidence type="ECO:0000256" key="2">
    <source>
        <dbReference type="ARBA" id="ARBA00022679"/>
    </source>
</evidence>
<evidence type="ECO:0000256" key="7">
    <source>
        <dbReference type="ARBA" id="ARBA00023150"/>
    </source>
</evidence>
<dbReference type="InterPro" id="IPR013482">
    <property type="entry name" value="Molybde_CF_guanTrfase"/>
</dbReference>
<feature type="binding site" evidence="8">
    <location>
        <begin position="17"/>
        <end position="19"/>
    </location>
    <ligand>
        <name>GTP</name>
        <dbReference type="ChEBI" id="CHEBI:37565"/>
    </ligand>
</feature>
<comment type="domain">
    <text evidence="8">The N-terminal domain determines nucleotide recognition and specific binding, while the C-terminal domain determines the specific binding to the target protein.</text>
</comment>
<feature type="binding site" evidence="8">
    <location>
        <position position="108"/>
    </location>
    <ligand>
        <name>Mg(2+)</name>
        <dbReference type="ChEBI" id="CHEBI:18420"/>
    </ligand>
</feature>
<dbReference type="Pfam" id="PF12804">
    <property type="entry name" value="NTP_transf_3"/>
    <property type="match status" value="1"/>
</dbReference>
<protein>
    <recommendedName>
        <fullName evidence="8">Molybdenum cofactor guanylyltransferase</fullName>
        <shortName evidence="8">MoCo guanylyltransferase</shortName>
        <ecNumber evidence="8">2.7.7.77</ecNumber>
    </recommendedName>
    <alternativeName>
        <fullName evidence="8">GTP:molybdopterin guanylyltransferase</fullName>
    </alternativeName>
    <alternativeName>
        <fullName evidence="8">Mo-MPT guanylyltransferase</fullName>
    </alternativeName>
    <alternativeName>
        <fullName evidence="8">Molybdopterin guanylyltransferase</fullName>
    </alternativeName>
    <alternativeName>
        <fullName evidence="8">Molybdopterin-guanine dinucleotide synthase</fullName>
        <shortName evidence="8">MGD synthase</shortName>
    </alternativeName>
</protein>
<comment type="caution">
    <text evidence="8">Lacks conserved residue(s) required for the propagation of feature annotation.</text>
</comment>
<comment type="catalytic activity">
    <reaction evidence="8">
        <text>Mo-molybdopterin + GTP + H(+) = Mo-molybdopterin guanine dinucleotide + diphosphate</text>
        <dbReference type="Rhea" id="RHEA:34243"/>
        <dbReference type="ChEBI" id="CHEBI:15378"/>
        <dbReference type="ChEBI" id="CHEBI:33019"/>
        <dbReference type="ChEBI" id="CHEBI:37565"/>
        <dbReference type="ChEBI" id="CHEBI:71302"/>
        <dbReference type="ChEBI" id="CHEBI:71310"/>
        <dbReference type="EC" id="2.7.7.77"/>
    </reaction>
</comment>
<keyword evidence="5 8" id="KW-0460">Magnesium</keyword>
<sequence>MSGVSETGMTALAAVILAGGQGRRMGGCDKGLVPFRQVPMVSWSLVAAQAEVTQVLISCNRNPLEYARLGVPLVQDRQAGFNGPLSGIQAAMAALEPEIGHLLVLPCDTPLISGDLVRSLIDVARRNPAHIVHLRSEGQPHYLHAVIPCRYRDSLDLWLESGQQAVGRWYAQHPVMRLAVDEQAHRLLNLNSPEQLRASA</sequence>
<evidence type="ECO:0000313" key="11">
    <source>
        <dbReference type="Proteomes" id="UP000629025"/>
    </source>
</evidence>
<dbReference type="CDD" id="cd02503">
    <property type="entry name" value="MobA"/>
    <property type="match status" value="1"/>
</dbReference>
<dbReference type="InterPro" id="IPR025877">
    <property type="entry name" value="MobA-like_NTP_Trfase"/>
</dbReference>
<evidence type="ECO:0000256" key="3">
    <source>
        <dbReference type="ARBA" id="ARBA00022723"/>
    </source>
</evidence>
<keyword evidence="11" id="KW-1185">Reference proteome</keyword>